<reference evidence="2 3" key="1">
    <citation type="journal article" date="2016" name="Genome Biol. Evol.">
        <title>Divergent and convergent evolution of fungal pathogenicity.</title>
        <authorList>
            <person name="Shang Y."/>
            <person name="Xiao G."/>
            <person name="Zheng P."/>
            <person name="Cen K."/>
            <person name="Zhan S."/>
            <person name="Wang C."/>
        </authorList>
    </citation>
    <scope>NUCLEOTIDE SEQUENCE [LARGE SCALE GENOMIC DNA]</scope>
    <source>
        <strain evidence="2 3">RCEF 264</strain>
    </source>
</reference>
<organism evidence="2 3">
    <name type="scientific">Niveomyces insectorum RCEF 264</name>
    <dbReference type="NCBI Taxonomy" id="1081102"/>
    <lineage>
        <taxon>Eukaryota</taxon>
        <taxon>Fungi</taxon>
        <taxon>Dikarya</taxon>
        <taxon>Ascomycota</taxon>
        <taxon>Pezizomycotina</taxon>
        <taxon>Sordariomycetes</taxon>
        <taxon>Hypocreomycetidae</taxon>
        <taxon>Hypocreales</taxon>
        <taxon>Cordycipitaceae</taxon>
        <taxon>Niveomyces</taxon>
    </lineage>
</organism>
<accession>A0A162LBU0</accession>
<feature type="region of interest" description="Disordered" evidence="1">
    <location>
        <begin position="52"/>
        <end position="115"/>
    </location>
</feature>
<comment type="caution">
    <text evidence="2">The sequence shown here is derived from an EMBL/GenBank/DDBJ whole genome shotgun (WGS) entry which is preliminary data.</text>
</comment>
<gene>
    <name evidence="2" type="ORF">SPI_00569</name>
</gene>
<dbReference type="Gene3D" id="3.40.630.30">
    <property type="match status" value="1"/>
</dbReference>
<evidence type="ECO:0000313" key="2">
    <source>
        <dbReference type="EMBL" id="OAA68374.1"/>
    </source>
</evidence>
<evidence type="ECO:0000313" key="3">
    <source>
        <dbReference type="Proteomes" id="UP000076874"/>
    </source>
</evidence>
<protein>
    <submittedName>
        <fullName evidence="2">Gcn5-related n-acetyltransferase</fullName>
    </submittedName>
</protein>
<dbReference type="OrthoDB" id="5343688at2759"/>
<feature type="region of interest" description="Disordered" evidence="1">
    <location>
        <begin position="225"/>
        <end position="257"/>
    </location>
</feature>
<name>A0A162LBU0_9HYPO</name>
<keyword evidence="3" id="KW-1185">Reference proteome</keyword>
<feature type="compositionally biased region" description="Low complexity" evidence="1">
    <location>
        <begin position="76"/>
        <end position="114"/>
    </location>
</feature>
<keyword evidence="2" id="KW-0808">Transferase</keyword>
<feature type="compositionally biased region" description="Acidic residues" evidence="1">
    <location>
        <begin position="238"/>
        <end position="255"/>
    </location>
</feature>
<proteinExistence type="predicted"/>
<dbReference type="Proteomes" id="UP000076874">
    <property type="component" value="Unassembled WGS sequence"/>
</dbReference>
<feature type="region of interest" description="Disordered" evidence="1">
    <location>
        <begin position="287"/>
        <end position="344"/>
    </location>
</feature>
<sequence>MAAVMEVDLTACHPSTLVDRINAMPALKTSAAFFSFLRANLILPPSEMASNASTPVFGPITRSSSSATGRRGHGVSTTAPTTTAAPAGASAAASGSTTTTGTANNNNNTADGSAVSLDDIPPLSLGVLTARTDKVDALQLVADSVAQQRQVASHSLVRHPLNVAGLVLTLAAAYQLSPQRDLGTMLSLLSGVVMTYLLGIRYVTAPYLRLAEDVRWDFLTKKRGRNADHAVPTSAEDKDMDEDKNENENENEEDTVVGARFGDELIGALVLHLEPFSAAAAAAAAADPASSDVLSPPPSRKRSHSRGTLGNNNNNNNSSSSSYSHGHGHTNATSGNINNPLKGGHGVIRAWTTKLRYRRRGVGTDLLQEAVRVTRERCGKDAAVGFAREHANSTMVLAAMYNSAFRANERRATETLDKVLAEWSGNKRKR</sequence>
<dbReference type="GO" id="GO:0016740">
    <property type="term" value="F:transferase activity"/>
    <property type="evidence" value="ECO:0007669"/>
    <property type="project" value="UniProtKB-KW"/>
</dbReference>
<evidence type="ECO:0000256" key="1">
    <source>
        <dbReference type="SAM" id="MobiDB-lite"/>
    </source>
</evidence>
<feature type="compositionally biased region" description="Low complexity" evidence="1">
    <location>
        <begin position="311"/>
        <end position="322"/>
    </location>
</feature>
<feature type="compositionally biased region" description="Polar residues" evidence="1">
    <location>
        <begin position="330"/>
        <end position="339"/>
    </location>
</feature>
<dbReference type="InterPro" id="IPR016181">
    <property type="entry name" value="Acyl_CoA_acyltransferase"/>
</dbReference>
<dbReference type="AlphaFoldDB" id="A0A162LBU0"/>
<dbReference type="SUPFAM" id="SSF55729">
    <property type="entry name" value="Acyl-CoA N-acyltransferases (Nat)"/>
    <property type="match status" value="1"/>
</dbReference>
<dbReference type="EMBL" id="AZHD01000001">
    <property type="protein sequence ID" value="OAA68374.1"/>
    <property type="molecule type" value="Genomic_DNA"/>
</dbReference>